<proteinExistence type="predicted"/>
<dbReference type="AlphaFoldDB" id="A0A087FWR3"/>
<gene>
    <name evidence="2" type="ORF">AALP_AAs50016U000100</name>
</gene>
<organism evidence="2 3">
    <name type="scientific">Arabis alpina</name>
    <name type="common">Alpine rock-cress</name>
    <dbReference type="NCBI Taxonomy" id="50452"/>
    <lineage>
        <taxon>Eukaryota</taxon>
        <taxon>Viridiplantae</taxon>
        <taxon>Streptophyta</taxon>
        <taxon>Embryophyta</taxon>
        <taxon>Tracheophyta</taxon>
        <taxon>Spermatophyta</taxon>
        <taxon>Magnoliopsida</taxon>
        <taxon>eudicotyledons</taxon>
        <taxon>Gunneridae</taxon>
        <taxon>Pentapetalae</taxon>
        <taxon>rosids</taxon>
        <taxon>malvids</taxon>
        <taxon>Brassicales</taxon>
        <taxon>Brassicaceae</taxon>
        <taxon>Arabideae</taxon>
        <taxon>Arabis</taxon>
    </lineage>
</organism>
<dbReference type="PANTHER" id="PTHR31900">
    <property type="entry name" value="F-BOX/RNI SUPERFAMILY PROTEIN-RELATED"/>
    <property type="match status" value="1"/>
</dbReference>
<dbReference type="OMA" id="HFLESLM"/>
<dbReference type="Proteomes" id="UP000029120">
    <property type="component" value="Unassembled WGS sequence"/>
</dbReference>
<dbReference type="SUPFAM" id="SSF52047">
    <property type="entry name" value="RNI-like"/>
    <property type="match status" value="1"/>
</dbReference>
<dbReference type="Pfam" id="PF08387">
    <property type="entry name" value="FBD"/>
    <property type="match status" value="1"/>
</dbReference>
<dbReference type="InterPro" id="IPR006566">
    <property type="entry name" value="FBD"/>
</dbReference>
<keyword evidence="3" id="KW-1185">Reference proteome</keyword>
<dbReference type="InterPro" id="IPR050232">
    <property type="entry name" value="FBL13/AtMIF1-like"/>
</dbReference>
<dbReference type="OrthoDB" id="1054607at2759"/>
<dbReference type="SMART" id="SM00579">
    <property type="entry name" value="FBD"/>
    <property type="match status" value="1"/>
</dbReference>
<sequence length="145" mass="16707">MFLNLGIPEVAFSSAINFSRLIELNLSPYFLDYHFLESLMRLLHNSPKLKVLMIDSTRSGILLLSWNQPSSVPECLLSHLEIFEWEGCGGGREEKEFVAYVLANSKCLKTVGISKEKKEKMMEELESMYRVSASSQLMETWRHEK</sequence>
<feature type="domain" description="FBD" evidence="1">
    <location>
        <begin position="74"/>
        <end position="140"/>
    </location>
</feature>
<name>A0A087FWR3_ARAAL</name>
<accession>A0A087FWR3</accession>
<evidence type="ECO:0000313" key="2">
    <source>
        <dbReference type="EMBL" id="KFK22065.1"/>
    </source>
</evidence>
<dbReference type="Gramene" id="KFK22065">
    <property type="protein sequence ID" value="KFK22065"/>
    <property type="gene ID" value="AALP_AAs50016U000100"/>
</dbReference>
<reference evidence="3" key="1">
    <citation type="journal article" date="2015" name="Nat. Plants">
        <title>Genome expansion of Arabis alpina linked with retrotransposition and reduced symmetric DNA methylation.</title>
        <authorList>
            <person name="Willing E.M."/>
            <person name="Rawat V."/>
            <person name="Mandakova T."/>
            <person name="Maumus F."/>
            <person name="James G.V."/>
            <person name="Nordstroem K.J."/>
            <person name="Becker C."/>
            <person name="Warthmann N."/>
            <person name="Chica C."/>
            <person name="Szarzynska B."/>
            <person name="Zytnicki M."/>
            <person name="Albani M.C."/>
            <person name="Kiefer C."/>
            <person name="Bergonzi S."/>
            <person name="Castaings L."/>
            <person name="Mateos J.L."/>
            <person name="Berns M.C."/>
            <person name="Bujdoso N."/>
            <person name="Piofczyk T."/>
            <person name="de Lorenzo L."/>
            <person name="Barrero-Sicilia C."/>
            <person name="Mateos I."/>
            <person name="Piednoel M."/>
            <person name="Hagmann J."/>
            <person name="Chen-Min-Tao R."/>
            <person name="Iglesias-Fernandez R."/>
            <person name="Schuster S.C."/>
            <person name="Alonso-Blanco C."/>
            <person name="Roudier F."/>
            <person name="Carbonero P."/>
            <person name="Paz-Ares J."/>
            <person name="Davis S.J."/>
            <person name="Pecinka A."/>
            <person name="Quesneville H."/>
            <person name="Colot V."/>
            <person name="Lysak M.A."/>
            <person name="Weigel D."/>
            <person name="Coupland G."/>
            <person name="Schneeberger K."/>
        </authorList>
    </citation>
    <scope>NUCLEOTIDE SEQUENCE [LARGE SCALE GENOMIC DNA]</scope>
    <source>
        <strain evidence="3">cv. Pajares</strain>
    </source>
</reference>
<evidence type="ECO:0000313" key="3">
    <source>
        <dbReference type="Proteomes" id="UP000029120"/>
    </source>
</evidence>
<dbReference type="EMBL" id="KL992900">
    <property type="protein sequence ID" value="KFK22065.1"/>
    <property type="molecule type" value="Genomic_DNA"/>
</dbReference>
<evidence type="ECO:0000259" key="1">
    <source>
        <dbReference type="SMART" id="SM00579"/>
    </source>
</evidence>
<dbReference type="PANTHER" id="PTHR31900:SF34">
    <property type="entry name" value="EMB|CAB62440.1-RELATED"/>
    <property type="match status" value="1"/>
</dbReference>
<protein>
    <recommendedName>
        <fullName evidence="1">FBD domain-containing protein</fullName>
    </recommendedName>
</protein>